<dbReference type="FunFam" id="1.10.246.130:FF:000001">
    <property type="entry name" value="Gamma-glutamyltransferase 5 isoform 1"/>
    <property type="match status" value="1"/>
</dbReference>
<accession>A0A668AKI2</accession>
<name>A0A668AKI2_9TELE</name>
<feature type="active site" description="Nucleophile" evidence="2">
    <location>
        <position position="365"/>
    </location>
</feature>
<gene>
    <name evidence="4" type="primary">ggt5a</name>
</gene>
<dbReference type="InterPro" id="IPR043137">
    <property type="entry name" value="GGT_ssub_C"/>
</dbReference>
<reference evidence="4" key="1">
    <citation type="submission" date="2019-06" db="EMBL/GenBank/DDBJ databases">
        <authorList>
            <consortium name="Wellcome Sanger Institute Data Sharing"/>
        </authorList>
    </citation>
    <scope>NUCLEOTIDE SEQUENCE [LARGE SCALE GENOMIC DNA]</scope>
</reference>
<dbReference type="GO" id="GO:1901750">
    <property type="term" value="P:leukotriene D4 biosynthetic process"/>
    <property type="evidence" value="ECO:0007669"/>
    <property type="project" value="TreeGrafter"/>
</dbReference>
<dbReference type="Ensembl" id="ENSMMDT00005046365.1">
    <property type="protein sequence ID" value="ENSMMDP00005045471.1"/>
    <property type="gene ID" value="ENSMMDG00005020792.1"/>
</dbReference>
<keyword evidence="5" id="KW-1185">Reference proteome</keyword>
<dbReference type="GO" id="GO:0006954">
    <property type="term" value="P:inflammatory response"/>
    <property type="evidence" value="ECO:0007669"/>
    <property type="project" value="TreeGrafter"/>
</dbReference>
<dbReference type="Gene3D" id="3.60.20.40">
    <property type="match status" value="1"/>
</dbReference>
<evidence type="ECO:0000256" key="1">
    <source>
        <dbReference type="ARBA" id="ARBA00009381"/>
    </source>
</evidence>
<feature type="binding site" evidence="3">
    <location>
        <begin position="383"/>
        <end position="385"/>
    </location>
    <ligand>
        <name>L-glutamate</name>
        <dbReference type="ChEBI" id="CHEBI:29985"/>
    </ligand>
</feature>
<dbReference type="GO" id="GO:0002951">
    <property type="term" value="F:leukotriene-C(4) hydrolase"/>
    <property type="evidence" value="ECO:0007669"/>
    <property type="project" value="TreeGrafter"/>
</dbReference>
<dbReference type="PRINTS" id="PR01210">
    <property type="entry name" value="GGTRANSPTASE"/>
</dbReference>
<dbReference type="GO" id="GO:0036374">
    <property type="term" value="F:glutathione hydrolase activity"/>
    <property type="evidence" value="ECO:0007669"/>
    <property type="project" value="InterPro"/>
</dbReference>
<dbReference type="GeneTree" id="ENSGT00940000155794"/>
<feature type="binding site" evidence="3">
    <location>
        <position position="407"/>
    </location>
    <ligand>
        <name>L-glutamate</name>
        <dbReference type="ChEBI" id="CHEBI:29985"/>
    </ligand>
</feature>
<dbReference type="InterPro" id="IPR000101">
    <property type="entry name" value="GGT_peptidase"/>
</dbReference>
<dbReference type="Pfam" id="PF01019">
    <property type="entry name" value="G_glu_transpept"/>
    <property type="match status" value="1"/>
</dbReference>
<sequence length="535" mass="58087">MARSKARVYMCCSLILLCLVAIIVCIALLVRRRCPAGAYLSAAVAADSETCSEIARDILQLGGSAVDGAIAALLCTAVINPQSTGIGGGAIFTVMDHTGNVKVINSRETVPKVFRPDLLAACPKTFQLVAGSQWIGVPGEIRGFELAHKLYGKLPWASLFQPTIKLARDGFPIPEHSRQYRLIKLFSDEHGNLLKTGDIVKFEKLADTLEIIANEGADAFYTGKIAEDLIRDIQEAGGTLTMEDLASFQATVTDSWVFPLGEYQMHVPPPPAGGVFLSLILNIMKGYELDSTSLMGQQKVLTYHRYVEAFKFVNGLKKYIHDPNFSSEEVRFISFADHIRSLISDYKTHDPEYYNITPHVDSMGTTHVSVLAEDGTAVSATSSINHIFGSKVFSSSTGVILNNQLSDFCFVVFTGERPPSSMSPAVLVSKSKTLVVGGTGGNMITTGMASMLMNHLWLGKSLEEAIAAPVVYVDPGNALKFESKFDQAVVEALKALGHIEEKAKYFYNVVNVVEKEDSCIYAVSDARKKGKAAGY</sequence>
<evidence type="ECO:0000313" key="5">
    <source>
        <dbReference type="Proteomes" id="UP000472263"/>
    </source>
</evidence>
<dbReference type="PANTHER" id="PTHR11686:SF19">
    <property type="entry name" value="GLUTATHIONE HYDROLASE 5 PROENZYME"/>
    <property type="match status" value="1"/>
</dbReference>
<dbReference type="Proteomes" id="UP000472263">
    <property type="component" value="Chromosome 9"/>
</dbReference>
<evidence type="ECO:0000256" key="2">
    <source>
        <dbReference type="PIRSR" id="PIRSR600101-1"/>
    </source>
</evidence>
<proteinExistence type="inferred from homology"/>
<dbReference type="SUPFAM" id="SSF56235">
    <property type="entry name" value="N-terminal nucleophile aminohydrolases (Ntn hydrolases)"/>
    <property type="match status" value="1"/>
</dbReference>
<evidence type="ECO:0000256" key="3">
    <source>
        <dbReference type="PIRSR" id="PIRSR600101-2"/>
    </source>
</evidence>
<dbReference type="AlphaFoldDB" id="A0A668AKI2"/>
<reference evidence="4" key="2">
    <citation type="submission" date="2025-08" db="UniProtKB">
        <authorList>
            <consortium name="Ensembl"/>
        </authorList>
    </citation>
    <scope>IDENTIFICATION</scope>
</reference>
<dbReference type="FunFam" id="3.60.20.40:FF:000011">
    <property type="entry name" value="Gamma-glutamyltransferase 5a"/>
    <property type="match status" value="1"/>
</dbReference>
<feature type="binding site" evidence="3">
    <location>
        <position position="107"/>
    </location>
    <ligand>
        <name>L-glutamate</name>
        <dbReference type="ChEBI" id="CHEBI:29985"/>
    </ligand>
</feature>
<dbReference type="GO" id="GO:0006751">
    <property type="term" value="P:glutathione catabolic process"/>
    <property type="evidence" value="ECO:0007669"/>
    <property type="project" value="InterPro"/>
</dbReference>
<dbReference type="InterPro" id="IPR029055">
    <property type="entry name" value="Ntn_hydrolases_N"/>
</dbReference>
<feature type="binding site" evidence="3">
    <location>
        <begin position="420"/>
        <end position="421"/>
    </location>
    <ligand>
        <name>L-glutamate</name>
        <dbReference type="ChEBI" id="CHEBI:29985"/>
    </ligand>
</feature>
<organism evidence="4 5">
    <name type="scientific">Myripristis murdjan</name>
    <name type="common">pinecone soldierfish</name>
    <dbReference type="NCBI Taxonomy" id="586833"/>
    <lineage>
        <taxon>Eukaryota</taxon>
        <taxon>Metazoa</taxon>
        <taxon>Chordata</taxon>
        <taxon>Craniata</taxon>
        <taxon>Vertebrata</taxon>
        <taxon>Euteleostomi</taxon>
        <taxon>Actinopterygii</taxon>
        <taxon>Neopterygii</taxon>
        <taxon>Teleostei</taxon>
        <taxon>Neoteleostei</taxon>
        <taxon>Acanthomorphata</taxon>
        <taxon>Holocentriformes</taxon>
        <taxon>Holocentridae</taxon>
        <taxon>Myripristis</taxon>
    </lineage>
</organism>
<reference evidence="4" key="3">
    <citation type="submission" date="2025-09" db="UniProtKB">
        <authorList>
            <consortium name="Ensembl"/>
        </authorList>
    </citation>
    <scope>IDENTIFICATION</scope>
</reference>
<dbReference type="GO" id="GO:0005886">
    <property type="term" value="C:plasma membrane"/>
    <property type="evidence" value="ECO:0007669"/>
    <property type="project" value="TreeGrafter"/>
</dbReference>
<feature type="binding site" evidence="3">
    <location>
        <position position="441"/>
    </location>
    <ligand>
        <name>L-glutamate</name>
        <dbReference type="ChEBI" id="CHEBI:29985"/>
    </ligand>
</feature>
<protein>
    <submittedName>
        <fullName evidence="4">Gamma-glutamyltransferase 5a</fullName>
    </submittedName>
</protein>
<dbReference type="Gene3D" id="1.10.246.130">
    <property type="match status" value="1"/>
</dbReference>
<dbReference type="PANTHER" id="PTHR11686">
    <property type="entry name" value="GAMMA GLUTAMYL TRANSPEPTIDASE"/>
    <property type="match status" value="1"/>
</dbReference>
<comment type="similarity">
    <text evidence="1">Belongs to the gamma-glutamyltransferase family.</text>
</comment>
<dbReference type="InterPro" id="IPR043138">
    <property type="entry name" value="GGT_lsub"/>
</dbReference>
<evidence type="ECO:0000313" key="4">
    <source>
        <dbReference type="Ensembl" id="ENSMMDP00005045471.1"/>
    </source>
</evidence>